<proteinExistence type="predicted"/>
<dbReference type="EMBL" id="QXTF01000001">
    <property type="protein sequence ID" value="RIX32454.1"/>
    <property type="molecule type" value="Genomic_DNA"/>
</dbReference>
<keyword evidence="1 2" id="KW-0238">DNA-binding</keyword>
<keyword evidence="6" id="KW-1185">Reference proteome</keyword>
<evidence type="ECO:0000256" key="1">
    <source>
        <dbReference type="ARBA" id="ARBA00023125"/>
    </source>
</evidence>
<feature type="domain" description="OmpR/PhoB-type" evidence="4">
    <location>
        <begin position="52"/>
        <end position="150"/>
    </location>
</feature>
<accession>A0A418Q3G8</accession>
<keyword evidence="3" id="KW-0812">Transmembrane</keyword>
<dbReference type="SUPFAM" id="SSF46894">
    <property type="entry name" value="C-terminal effector domain of the bipartite response regulators"/>
    <property type="match status" value="1"/>
</dbReference>
<feature type="transmembrane region" description="Helical" evidence="3">
    <location>
        <begin position="369"/>
        <end position="393"/>
    </location>
</feature>
<feature type="transmembrane region" description="Helical" evidence="3">
    <location>
        <begin position="283"/>
        <end position="302"/>
    </location>
</feature>
<dbReference type="InterPro" id="IPR036388">
    <property type="entry name" value="WH-like_DNA-bd_sf"/>
</dbReference>
<dbReference type="InterPro" id="IPR001867">
    <property type="entry name" value="OmpR/PhoB-type_DNA-bd"/>
</dbReference>
<dbReference type="Proteomes" id="UP000285023">
    <property type="component" value="Unassembled WGS sequence"/>
</dbReference>
<keyword evidence="3" id="KW-1133">Transmembrane helix</keyword>
<protein>
    <submittedName>
        <fullName evidence="5">Transcriptional regulator</fullName>
    </submittedName>
</protein>
<evidence type="ECO:0000259" key="4">
    <source>
        <dbReference type="PROSITE" id="PS51755"/>
    </source>
</evidence>
<gene>
    <name evidence="5" type="ORF">D3M59_05820</name>
</gene>
<feature type="DNA-binding region" description="OmpR/PhoB-type" evidence="2">
    <location>
        <begin position="52"/>
        <end position="150"/>
    </location>
</feature>
<dbReference type="GO" id="GO:0000160">
    <property type="term" value="P:phosphorelay signal transduction system"/>
    <property type="evidence" value="ECO:0007669"/>
    <property type="project" value="InterPro"/>
</dbReference>
<keyword evidence="3" id="KW-0472">Membrane</keyword>
<dbReference type="GO" id="GO:0003677">
    <property type="term" value="F:DNA binding"/>
    <property type="evidence" value="ECO:0007669"/>
    <property type="project" value="UniProtKB-UniRule"/>
</dbReference>
<dbReference type="Pfam" id="PF00486">
    <property type="entry name" value="Trans_reg_C"/>
    <property type="match status" value="1"/>
</dbReference>
<dbReference type="Gene3D" id="1.10.10.10">
    <property type="entry name" value="Winged helix-like DNA-binding domain superfamily/Winged helix DNA-binding domain"/>
    <property type="match status" value="1"/>
</dbReference>
<dbReference type="InterPro" id="IPR016032">
    <property type="entry name" value="Sig_transdc_resp-reg_C-effctor"/>
</dbReference>
<sequence>MSANASCPLESPIWPISWVETRVELTKVTPSLELPGLPVILHLSERRGNLALQQYRFEAFTLDTANRELARDGRRVELSARYFDALALMVSQPQTLMTKARLLDEVWNGVPVTDEALTQCIRTLRRALGDSATSPRFIETVPKHGYRFIGQVDGTESPVPLALSAHRGLPRPMLVGAAGTIGGGLAGVLGGIIYGFLAASQPLQAGLGGASVLLVLIALTTLVGLIGGAGVSFGIAAADSLRSSAPASIAGGAVGGLLVGAIVKLLGLDAFSLLLGQSPGNITGAYEGALLGAAAGIGAWLAGRWRAQRLRRSVAASAAVGATTGLLIILTGGRLMAGSLDLLSGQFPASRLRFDHLGRLLGDDGFGPWVHAISGALEGMLFIAFVAAAIGLARRQLSDGSS</sequence>
<dbReference type="CDD" id="cd00383">
    <property type="entry name" value="trans_reg_C"/>
    <property type="match status" value="1"/>
</dbReference>
<evidence type="ECO:0000313" key="5">
    <source>
        <dbReference type="EMBL" id="RIX32454.1"/>
    </source>
</evidence>
<reference evidence="5 6" key="1">
    <citation type="submission" date="2018-09" db="EMBL/GenBank/DDBJ databases">
        <title>Sphingomonas sp. DAC4.</title>
        <authorList>
            <person name="Seo T."/>
        </authorList>
    </citation>
    <scope>NUCLEOTIDE SEQUENCE [LARGE SCALE GENOMIC DNA]</scope>
    <source>
        <strain evidence="5 6">DAC4</strain>
    </source>
</reference>
<feature type="transmembrane region" description="Helical" evidence="3">
    <location>
        <begin position="174"/>
        <end position="197"/>
    </location>
</feature>
<dbReference type="PROSITE" id="PS51755">
    <property type="entry name" value="OMPR_PHOB"/>
    <property type="match status" value="1"/>
</dbReference>
<dbReference type="SMART" id="SM00862">
    <property type="entry name" value="Trans_reg_C"/>
    <property type="match status" value="1"/>
</dbReference>
<dbReference type="GO" id="GO:0006355">
    <property type="term" value="P:regulation of DNA-templated transcription"/>
    <property type="evidence" value="ECO:0007669"/>
    <property type="project" value="InterPro"/>
</dbReference>
<dbReference type="AlphaFoldDB" id="A0A418Q3G8"/>
<evidence type="ECO:0000256" key="3">
    <source>
        <dbReference type="SAM" id="Phobius"/>
    </source>
</evidence>
<comment type="caution">
    <text evidence="5">The sequence shown here is derived from an EMBL/GenBank/DDBJ whole genome shotgun (WGS) entry which is preliminary data.</text>
</comment>
<feature type="transmembrane region" description="Helical" evidence="3">
    <location>
        <begin position="209"/>
        <end position="237"/>
    </location>
</feature>
<feature type="transmembrane region" description="Helical" evidence="3">
    <location>
        <begin position="249"/>
        <end position="271"/>
    </location>
</feature>
<name>A0A418Q3G8_9SPHN</name>
<organism evidence="5 6">
    <name type="scientific">Sphingomonas edaphi</name>
    <dbReference type="NCBI Taxonomy" id="2315689"/>
    <lineage>
        <taxon>Bacteria</taxon>
        <taxon>Pseudomonadati</taxon>
        <taxon>Pseudomonadota</taxon>
        <taxon>Alphaproteobacteria</taxon>
        <taxon>Sphingomonadales</taxon>
        <taxon>Sphingomonadaceae</taxon>
        <taxon>Sphingomonas</taxon>
    </lineage>
</organism>
<evidence type="ECO:0000256" key="2">
    <source>
        <dbReference type="PROSITE-ProRule" id="PRU01091"/>
    </source>
</evidence>
<evidence type="ECO:0000313" key="6">
    <source>
        <dbReference type="Proteomes" id="UP000285023"/>
    </source>
</evidence>
<feature type="transmembrane region" description="Helical" evidence="3">
    <location>
        <begin position="314"/>
        <end position="337"/>
    </location>
</feature>